<sequence>MTEIPDILTFRARRIALDLLTAYQRQRDAMRIAGVPSSELAEGDDGETVVADVAACMTVAARLPRAGLTPAVLERMRTAEEAAFTVLRRAAEAYFASGELRRELGRPAVEPFLHLRRAMSQAA</sequence>
<evidence type="ECO:0000313" key="1">
    <source>
        <dbReference type="EMBL" id="MFC5566881.1"/>
    </source>
</evidence>
<dbReference type="Proteomes" id="UP001596056">
    <property type="component" value="Unassembled WGS sequence"/>
</dbReference>
<dbReference type="RefSeq" id="WP_209841649.1">
    <property type="nucleotide sequence ID" value="NZ_JAGGJP010000011.1"/>
</dbReference>
<accession>A0ABW0SD58</accession>
<keyword evidence="2" id="KW-1185">Reference proteome</keyword>
<protein>
    <submittedName>
        <fullName evidence="1">Uncharacterized protein</fullName>
    </submittedName>
</protein>
<proteinExistence type="predicted"/>
<name>A0ABW0SD58_9RHOB</name>
<dbReference type="EMBL" id="JBHSNA010000008">
    <property type="protein sequence ID" value="MFC5566881.1"/>
    <property type="molecule type" value="Genomic_DNA"/>
</dbReference>
<comment type="caution">
    <text evidence="1">The sequence shown here is derived from an EMBL/GenBank/DDBJ whole genome shotgun (WGS) entry which is preliminary data.</text>
</comment>
<evidence type="ECO:0000313" key="2">
    <source>
        <dbReference type="Proteomes" id="UP001596056"/>
    </source>
</evidence>
<organism evidence="1 2">
    <name type="scientific">Rubellimicrobium aerolatum</name>
    <dbReference type="NCBI Taxonomy" id="490979"/>
    <lineage>
        <taxon>Bacteria</taxon>
        <taxon>Pseudomonadati</taxon>
        <taxon>Pseudomonadota</taxon>
        <taxon>Alphaproteobacteria</taxon>
        <taxon>Rhodobacterales</taxon>
        <taxon>Roseobacteraceae</taxon>
        <taxon>Rubellimicrobium</taxon>
    </lineage>
</organism>
<reference evidence="2" key="1">
    <citation type="journal article" date="2019" name="Int. J. Syst. Evol. Microbiol.">
        <title>The Global Catalogue of Microorganisms (GCM) 10K type strain sequencing project: providing services to taxonomists for standard genome sequencing and annotation.</title>
        <authorList>
            <consortium name="The Broad Institute Genomics Platform"/>
            <consortium name="The Broad Institute Genome Sequencing Center for Infectious Disease"/>
            <person name="Wu L."/>
            <person name="Ma J."/>
        </authorList>
    </citation>
    <scope>NUCLEOTIDE SEQUENCE [LARGE SCALE GENOMIC DNA]</scope>
    <source>
        <strain evidence="2">KACC 11588</strain>
    </source>
</reference>
<gene>
    <name evidence="1" type="ORF">ACFPOC_10720</name>
</gene>